<dbReference type="Proteomes" id="UP000547510">
    <property type="component" value="Unassembled WGS sequence"/>
</dbReference>
<proteinExistence type="predicted"/>
<protein>
    <recommendedName>
        <fullName evidence="2">DUF7617 domain-containing protein</fullName>
    </recommendedName>
</protein>
<dbReference type="RefSeq" id="WP_184696541.1">
    <property type="nucleotide sequence ID" value="NZ_JACHJN010000011.1"/>
</dbReference>
<keyword evidence="1" id="KW-0732">Signal</keyword>
<dbReference type="InterPro" id="IPR055388">
    <property type="entry name" value="DUF7617"/>
</dbReference>
<dbReference type="AlphaFoldDB" id="A0A841CTB1"/>
<evidence type="ECO:0000313" key="3">
    <source>
        <dbReference type="EMBL" id="MBB5959554.1"/>
    </source>
</evidence>
<gene>
    <name evidence="3" type="ORF">FHS29_006175</name>
</gene>
<keyword evidence="4" id="KW-1185">Reference proteome</keyword>
<feature type="signal peptide" evidence="1">
    <location>
        <begin position="1"/>
        <end position="30"/>
    </location>
</feature>
<evidence type="ECO:0000313" key="4">
    <source>
        <dbReference type="Proteomes" id="UP000547510"/>
    </source>
</evidence>
<feature type="domain" description="DUF7617" evidence="2">
    <location>
        <begin position="679"/>
        <end position="807"/>
    </location>
</feature>
<sequence>MRRSRSKLLPTLFVPLLAAALVVVPGAAPAAADPLAVSTLTKSVRTAATPVDHGGTASWTVDYDNNSAAIGAAAITDQIGSAHAYVPGSLRVPPGWTPQWSADGTTFQGAEPASGTVAVRAANPAARPGGTVLASELTPPVQAAATATGGDGFTPLLHRTPSGSLQAWNIFHHASFAQPKVVCSELATGSLCAGGPWPKTLNTAVGPLQSGSAGDISSPLAPQYVRDPATPSHVYYAAITASSVGVGCLDLAAAANCGYWPLLATGGSPAAVNNLAGLVEVAGNLYGVATTGAVTCWTVSSKSACPGQPYAPIVPPNGSNPAAPASLYLGAMTVVAGKVFASSSPQAGQVPAMGCFDPATGSACAGWGTPRPLGPANNYTYNAYTAYDTSGAAVGACAGTTGGSNVTTCYTTAGAPLAAPSSAASLPGGVLVFNPEVIVGPDGHTRSYLAIWGGPYAGAAICHDWTTGAGCAGFPNPASHPNVNGGHTRDYGYAFDSTTQCLIGLGDAGVLFSMDPATGASPCVRSGAAVTLTPADFYCDGGTNHVTGYLSARLEGITPANVNLGASSVTVVNQAGTVVPTPGFAPDGTVDLTGVSPSANTSLTVTARLVLTNGADFGGGAEPNLVVDFAGDPPQVCFQTTVATACTVTDVTNTATGTDVSGSFSSNTVSVPVAPGAACLPVVRVEKEICASNSASHCGPGGSGPWVKQTPVGLLGALFGTARWRITITNDGPVAIDHASVYDLEEPSCETAGGTFSLAPGQSKQVYCSTYALLTLFPITNYAKAKYTPRNSPPGTPPSYSPYSSAKACALLCNL</sequence>
<feature type="chain" id="PRO_5032353030" description="DUF7617 domain-containing protein" evidence="1">
    <location>
        <begin position="31"/>
        <end position="815"/>
    </location>
</feature>
<organism evidence="3 4">
    <name type="scientific">Saccharothrix tamanrassetensis</name>
    <dbReference type="NCBI Taxonomy" id="1051531"/>
    <lineage>
        <taxon>Bacteria</taxon>
        <taxon>Bacillati</taxon>
        <taxon>Actinomycetota</taxon>
        <taxon>Actinomycetes</taxon>
        <taxon>Pseudonocardiales</taxon>
        <taxon>Pseudonocardiaceae</taxon>
        <taxon>Saccharothrix</taxon>
    </lineage>
</organism>
<reference evidence="3 4" key="1">
    <citation type="submission" date="2020-08" db="EMBL/GenBank/DDBJ databases">
        <title>Genomic Encyclopedia of Type Strains, Phase III (KMG-III): the genomes of soil and plant-associated and newly described type strains.</title>
        <authorList>
            <person name="Whitman W."/>
        </authorList>
    </citation>
    <scope>NUCLEOTIDE SEQUENCE [LARGE SCALE GENOMIC DNA]</scope>
    <source>
        <strain evidence="3 4">CECT 8640</strain>
    </source>
</reference>
<comment type="caution">
    <text evidence="3">The sequence shown here is derived from an EMBL/GenBank/DDBJ whole genome shotgun (WGS) entry which is preliminary data.</text>
</comment>
<evidence type="ECO:0000259" key="2">
    <source>
        <dbReference type="Pfam" id="PF24593"/>
    </source>
</evidence>
<dbReference type="Pfam" id="PF24593">
    <property type="entry name" value="DUF7617"/>
    <property type="match status" value="1"/>
</dbReference>
<name>A0A841CTB1_9PSEU</name>
<accession>A0A841CTB1</accession>
<evidence type="ECO:0000256" key="1">
    <source>
        <dbReference type="SAM" id="SignalP"/>
    </source>
</evidence>
<dbReference type="EMBL" id="JACHJN010000011">
    <property type="protein sequence ID" value="MBB5959554.1"/>
    <property type="molecule type" value="Genomic_DNA"/>
</dbReference>